<reference evidence="3 4" key="1">
    <citation type="submission" date="2017-08" db="EMBL/GenBank/DDBJ databases">
        <title>Infants hospitalized years apart are colonized by the same room-sourced microbial strains.</title>
        <authorList>
            <person name="Brooks B."/>
            <person name="Olm M.R."/>
            <person name="Firek B.A."/>
            <person name="Baker R."/>
            <person name="Thomas B.C."/>
            <person name="Morowitz M.J."/>
            <person name="Banfield J.F."/>
        </authorList>
    </citation>
    <scope>NUCLEOTIDE SEQUENCE [LARGE SCALE GENOMIC DNA]</scope>
    <source>
        <strain evidence="3">S2_005_002_R2_34</strain>
    </source>
</reference>
<dbReference type="Proteomes" id="UP000249185">
    <property type="component" value="Unassembled WGS sequence"/>
</dbReference>
<dbReference type="EMBL" id="QFPW01000016">
    <property type="protein sequence ID" value="PZQ47548.1"/>
    <property type="molecule type" value="Genomic_DNA"/>
</dbReference>
<dbReference type="AlphaFoldDB" id="A0A2W5N4J8"/>
<sequence>MRAPLLSLAGLALLAGAASAQDAAPETAPETEAEAYPLLLDGTLSGNGDLAEDEAPHSGRFRFEGVLGPWQDFKGKVLDSTGITFGGSWGVLWQSYSDPASGQHNAVGQKFTLNFSREMLFRGTPDALSLDLVIEDRGPMGTDRPPLQAGLAAGSLMPTAATWGDFDLGITQFYIRQNLLDNRVQYTIGKIFAPNFINPYPFFDDNRQFLNQTFSTSPTIVSPLRGFGAVAAVYPTELGLYAKAGIYTPNSDDTGSTADSFFHDGEFFTHLELGWTALARSGAPIHARGPMDPANLSLTFWHKDAQEDAPPLNAPKAHGIAFNANMPYGDDLMWFLRGGWSDGWAIERNLTGGIGWRPSAEYSDLLGVGVGWAAPANDMLDDQYTAEAFYRYHLTPNLAITPDVQYIADPTLNPGVDSMWVGSLRMRVTF</sequence>
<name>A0A2W5N4J8_RHOSU</name>
<dbReference type="InterPro" id="IPR007049">
    <property type="entry name" value="Carb-sel_porin_OprB"/>
</dbReference>
<dbReference type="PANTHER" id="PTHR37944">
    <property type="entry name" value="PORIN B"/>
    <property type="match status" value="1"/>
</dbReference>
<evidence type="ECO:0000256" key="1">
    <source>
        <dbReference type="ARBA" id="ARBA00008769"/>
    </source>
</evidence>
<comment type="similarity">
    <text evidence="1 2">Belongs to the OprB family.</text>
</comment>
<protein>
    <submittedName>
        <fullName evidence="3">Uncharacterized protein</fullName>
    </submittedName>
</protein>
<dbReference type="GO" id="GO:0015288">
    <property type="term" value="F:porin activity"/>
    <property type="evidence" value="ECO:0007669"/>
    <property type="project" value="InterPro"/>
</dbReference>
<dbReference type="InterPro" id="IPR052932">
    <property type="entry name" value="OprB_Porin"/>
</dbReference>
<keyword evidence="2" id="KW-0732">Signal</keyword>
<comment type="caution">
    <text evidence="3">The sequence shown here is derived from an EMBL/GenBank/DDBJ whole genome shotgun (WGS) entry which is preliminary data.</text>
</comment>
<evidence type="ECO:0000313" key="3">
    <source>
        <dbReference type="EMBL" id="PZQ47548.1"/>
    </source>
</evidence>
<dbReference type="Gene3D" id="2.40.160.180">
    <property type="entry name" value="Carbohydrate-selective porin OprB"/>
    <property type="match status" value="1"/>
</dbReference>
<evidence type="ECO:0000313" key="4">
    <source>
        <dbReference type="Proteomes" id="UP000249185"/>
    </source>
</evidence>
<organism evidence="3 4">
    <name type="scientific">Rhodovulum sulfidophilum</name>
    <name type="common">Rhodobacter sulfidophilus</name>
    <dbReference type="NCBI Taxonomy" id="35806"/>
    <lineage>
        <taxon>Bacteria</taxon>
        <taxon>Pseudomonadati</taxon>
        <taxon>Pseudomonadota</taxon>
        <taxon>Alphaproteobacteria</taxon>
        <taxon>Rhodobacterales</taxon>
        <taxon>Paracoccaceae</taxon>
        <taxon>Rhodovulum</taxon>
    </lineage>
</organism>
<dbReference type="PANTHER" id="PTHR37944:SF1">
    <property type="entry name" value="PORIN B"/>
    <property type="match status" value="1"/>
</dbReference>
<dbReference type="GO" id="GO:0016020">
    <property type="term" value="C:membrane"/>
    <property type="evidence" value="ECO:0007669"/>
    <property type="project" value="InterPro"/>
</dbReference>
<proteinExistence type="inferred from homology"/>
<accession>A0A2W5N4J8</accession>
<evidence type="ECO:0000256" key="2">
    <source>
        <dbReference type="RuleBase" id="RU363072"/>
    </source>
</evidence>
<dbReference type="GO" id="GO:0008643">
    <property type="term" value="P:carbohydrate transport"/>
    <property type="evidence" value="ECO:0007669"/>
    <property type="project" value="InterPro"/>
</dbReference>
<feature type="signal peptide" evidence="2">
    <location>
        <begin position="1"/>
        <end position="20"/>
    </location>
</feature>
<feature type="chain" id="PRO_5015798074" evidence="2">
    <location>
        <begin position="21"/>
        <end position="430"/>
    </location>
</feature>
<gene>
    <name evidence="3" type="ORF">DI556_17025</name>
</gene>
<dbReference type="Pfam" id="PF04966">
    <property type="entry name" value="OprB"/>
    <property type="match status" value="1"/>
</dbReference>
<dbReference type="InterPro" id="IPR038673">
    <property type="entry name" value="OprB_sf"/>
</dbReference>